<dbReference type="GO" id="GO:0032216">
    <property type="term" value="F:glucosaminyl-phosphatidylinositol O-acyltransferase activity"/>
    <property type="evidence" value="ECO:0007669"/>
    <property type="project" value="TreeGrafter"/>
</dbReference>
<feature type="transmembrane region" description="Helical" evidence="5">
    <location>
        <begin position="412"/>
        <end position="436"/>
    </location>
</feature>
<proteinExistence type="predicted"/>
<feature type="transmembrane region" description="Helical" evidence="5">
    <location>
        <begin position="123"/>
        <end position="141"/>
    </location>
</feature>
<dbReference type="PANTHER" id="PTHR20661:SF0">
    <property type="entry name" value="PHOSPHATIDYLINOSITOL-GLYCAN BIOSYNTHESIS CLASS W PROTEIN"/>
    <property type="match status" value="1"/>
</dbReference>
<dbReference type="GO" id="GO:0005783">
    <property type="term" value="C:endoplasmic reticulum"/>
    <property type="evidence" value="ECO:0007669"/>
    <property type="project" value="TreeGrafter"/>
</dbReference>
<evidence type="ECO:0000313" key="7">
    <source>
        <dbReference type="Proteomes" id="UP000594263"/>
    </source>
</evidence>
<organism evidence="6 7">
    <name type="scientific">Kalanchoe fedtschenkoi</name>
    <name type="common">Lavender scallops</name>
    <name type="synonym">South American air plant</name>
    <dbReference type="NCBI Taxonomy" id="63787"/>
    <lineage>
        <taxon>Eukaryota</taxon>
        <taxon>Viridiplantae</taxon>
        <taxon>Streptophyta</taxon>
        <taxon>Embryophyta</taxon>
        <taxon>Tracheophyta</taxon>
        <taxon>Spermatophyta</taxon>
        <taxon>Magnoliopsida</taxon>
        <taxon>eudicotyledons</taxon>
        <taxon>Gunneridae</taxon>
        <taxon>Pentapetalae</taxon>
        <taxon>Saxifragales</taxon>
        <taxon>Crassulaceae</taxon>
        <taxon>Kalanchoe</taxon>
    </lineage>
</organism>
<evidence type="ECO:0000256" key="5">
    <source>
        <dbReference type="SAM" id="Phobius"/>
    </source>
</evidence>
<dbReference type="PANTHER" id="PTHR20661">
    <property type="entry name" value="PHOSPHATIDYLINOSITOL-GLYCAN BIOSYNTHESIS CLASS W PROTEIN"/>
    <property type="match status" value="1"/>
</dbReference>
<evidence type="ECO:0008006" key="8">
    <source>
        <dbReference type="Google" id="ProtNLM"/>
    </source>
</evidence>
<dbReference type="Pfam" id="PF06423">
    <property type="entry name" value="GWT1"/>
    <property type="match status" value="1"/>
</dbReference>
<protein>
    <recommendedName>
        <fullName evidence="8">Phosphatidylinositol-glycan biosynthesis class W protein</fullName>
    </recommendedName>
</protein>
<feature type="transmembrane region" description="Helical" evidence="5">
    <location>
        <begin position="242"/>
        <end position="261"/>
    </location>
</feature>
<dbReference type="Gramene" id="Kaladp0028s0036.1.v1.1">
    <property type="protein sequence ID" value="Kaladp0028s0036.1.v1.1"/>
    <property type="gene ID" value="Kaladp0028s0036.v1.1"/>
</dbReference>
<feature type="transmembrane region" description="Helical" evidence="5">
    <location>
        <begin position="355"/>
        <end position="375"/>
    </location>
</feature>
<accession>A0A7N0TA80</accession>
<evidence type="ECO:0000313" key="6">
    <source>
        <dbReference type="EnsemblPlants" id="Kaladp0028s0036.1.v1.1"/>
    </source>
</evidence>
<feature type="transmembrane region" description="Helical" evidence="5">
    <location>
        <begin position="59"/>
        <end position="81"/>
    </location>
</feature>
<keyword evidence="4 5" id="KW-0472">Membrane</keyword>
<dbReference type="PIRSF" id="PIRSF017321">
    <property type="entry name" value="GWT1"/>
    <property type="match status" value="1"/>
</dbReference>
<evidence type="ECO:0000256" key="2">
    <source>
        <dbReference type="ARBA" id="ARBA00022692"/>
    </source>
</evidence>
<dbReference type="InterPro" id="IPR009447">
    <property type="entry name" value="PIGW/GWT1"/>
</dbReference>
<dbReference type="OMA" id="GLYVMQP"/>
<dbReference type="AlphaFoldDB" id="A0A7N0TA80"/>
<feature type="transmembrane region" description="Helical" evidence="5">
    <location>
        <begin position="27"/>
        <end position="47"/>
    </location>
</feature>
<dbReference type="GO" id="GO:0006506">
    <property type="term" value="P:GPI anchor biosynthetic process"/>
    <property type="evidence" value="ECO:0007669"/>
    <property type="project" value="InterPro"/>
</dbReference>
<evidence type="ECO:0000256" key="3">
    <source>
        <dbReference type="ARBA" id="ARBA00022989"/>
    </source>
</evidence>
<dbReference type="Proteomes" id="UP000594263">
    <property type="component" value="Unplaced"/>
</dbReference>
<keyword evidence="2 5" id="KW-0812">Transmembrane</keyword>
<keyword evidence="3 5" id="KW-1133">Transmembrane helix</keyword>
<feature type="transmembrane region" description="Helical" evidence="5">
    <location>
        <begin position="87"/>
        <end position="103"/>
    </location>
</feature>
<feature type="transmembrane region" description="Helical" evidence="5">
    <location>
        <begin position="281"/>
        <end position="304"/>
    </location>
</feature>
<comment type="subcellular location">
    <subcellularLocation>
        <location evidence="1">Membrane</location>
        <topology evidence="1">Multi-pass membrane protein</topology>
    </subcellularLocation>
</comment>
<dbReference type="EnsemblPlants" id="Kaladp0028s0036.1.v1.1">
    <property type="protein sequence ID" value="Kaladp0028s0036.1.v1.1"/>
    <property type="gene ID" value="Kaladp0028s0036.v1.1"/>
</dbReference>
<name>A0A7N0TA80_KALFE</name>
<dbReference type="GO" id="GO:0072659">
    <property type="term" value="P:protein localization to plasma membrane"/>
    <property type="evidence" value="ECO:0007669"/>
    <property type="project" value="TreeGrafter"/>
</dbReference>
<reference evidence="6" key="1">
    <citation type="submission" date="2021-01" db="UniProtKB">
        <authorList>
            <consortium name="EnsemblPlants"/>
        </authorList>
    </citation>
    <scope>IDENTIFICATION</scope>
</reference>
<feature type="transmembrane region" description="Helical" evidence="5">
    <location>
        <begin position="316"/>
        <end position="335"/>
    </location>
</feature>
<sequence>MDSIAKSLNPNKHLKEEFVSNLTGSSMIEIVALSTIVPVLMLLPHSLGLPTSAGAKKSWAAYLVMIVSYLCIVIVPILLFLTILAGWTYEFAILLLVPLLFSCKRSREERPNSLRQSISSYRVAMMVVTCLCILAVDFNIFPRRYAKTETYGSSLMDLGVGSFVLANALVSREARNLATPNWKTAITSTSPLIILGIGRLISTTVVNYQVHVGEYGVHWNFFFTLAAVAILTSVIRIPSKYCGVLGSLILFGYQVWLSLGLRSYLLSDKRGPGIISQNKEGIFSVVGYWGMYLVGVQLGSYLFFGCQTTPSRSSRWTRNRLYILSIFFWILTVVLDKHVERVSRRTCNLPYVTAVIAQNLQVLALLMLSDFIPGYKSSALVEAINQNLLATFLLANLLTGLVNMLMDTLNASSVVSLVVLIGYAFVLCITIGLTHFRGIRLKFW</sequence>
<evidence type="ECO:0000256" key="1">
    <source>
        <dbReference type="ARBA" id="ARBA00004141"/>
    </source>
</evidence>
<dbReference type="GO" id="GO:0016020">
    <property type="term" value="C:membrane"/>
    <property type="evidence" value="ECO:0007669"/>
    <property type="project" value="UniProtKB-SubCell"/>
</dbReference>
<keyword evidence="7" id="KW-1185">Reference proteome</keyword>
<evidence type="ECO:0000256" key="4">
    <source>
        <dbReference type="ARBA" id="ARBA00023136"/>
    </source>
</evidence>
<feature type="transmembrane region" description="Helical" evidence="5">
    <location>
        <begin position="216"/>
        <end position="235"/>
    </location>
</feature>
<feature type="transmembrane region" description="Helical" evidence="5">
    <location>
        <begin position="387"/>
        <end position="406"/>
    </location>
</feature>